<keyword evidence="1 7" id="KW-0831">Ubiquinone biosynthesis</keyword>
<comment type="pathway">
    <text evidence="7">Cofactor biosynthesis; ubiquinone biosynthesis.</text>
</comment>
<feature type="binding site" evidence="7">
    <location>
        <position position="164"/>
    </location>
    <ligand>
        <name>Zn(2+)</name>
        <dbReference type="ChEBI" id="CHEBI:29105"/>
    </ligand>
</feature>
<protein>
    <recommendedName>
        <fullName evidence="6">4-hydroxy-3-methoxy-5-polyprenylbenzoate decarboxylase</fullName>
    </recommendedName>
</protein>
<dbReference type="HAMAP" id="MF_03111">
    <property type="entry name" value="Coq4"/>
    <property type="match status" value="1"/>
</dbReference>
<evidence type="ECO:0000256" key="4">
    <source>
        <dbReference type="ARBA" id="ARBA00023136"/>
    </source>
</evidence>
<evidence type="ECO:0000313" key="9">
    <source>
        <dbReference type="Proteomes" id="UP000613580"/>
    </source>
</evidence>
<dbReference type="PANTHER" id="PTHR12922:SF7">
    <property type="entry name" value="UBIQUINONE BIOSYNTHESIS PROTEIN COQ4 HOMOLOG, MITOCHONDRIAL"/>
    <property type="match status" value="1"/>
</dbReference>
<comment type="similarity">
    <text evidence="7">Belongs to the COQ4 family.</text>
</comment>
<keyword evidence="3 7" id="KW-0496">Mitochondrion</keyword>
<dbReference type="Pfam" id="PF05019">
    <property type="entry name" value="Coq4"/>
    <property type="match status" value="1"/>
</dbReference>
<evidence type="ECO:0000256" key="7">
    <source>
        <dbReference type="HAMAP-Rule" id="MF_03111"/>
    </source>
</evidence>
<sequence>MSALSARQLRSSLRSTLPTRLPQTQRYASNKVPAYEGHIPLSWFENGVMAVGSAFMALADPRRGDMVAALGETTAGPALPRLRDIMLASPEGRQILKDRPRINSTTVDLDKLAKMTEGTFGREYTTWLERTGVTPDTREPVHYIDDPELAYVMQRYRECHDFYHCIVHLPVSVDAEIAVKYFEFANLGLPPRSPLGALRTTAPQRDAAAETRQRAYPLGAEVWRQRAESNDGVLGEALGAGCTGDEGRARVVGCAGGQMEEAVERGEEGCGAEAAATGRPVCGTTAVMKYDPIAWFQDRSHYFDLECDYLIDTSSKGIGPTVPSTVH</sequence>
<organism evidence="8 9">
    <name type="scientific">Mycena chlorophos</name>
    <name type="common">Agaric fungus</name>
    <name type="synonym">Agaricus chlorophos</name>
    <dbReference type="NCBI Taxonomy" id="658473"/>
    <lineage>
        <taxon>Eukaryota</taxon>
        <taxon>Fungi</taxon>
        <taxon>Dikarya</taxon>
        <taxon>Basidiomycota</taxon>
        <taxon>Agaricomycotina</taxon>
        <taxon>Agaricomycetes</taxon>
        <taxon>Agaricomycetidae</taxon>
        <taxon>Agaricales</taxon>
        <taxon>Marasmiineae</taxon>
        <taxon>Mycenaceae</taxon>
        <taxon>Mycena</taxon>
    </lineage>
</organism>
<dbReference type="GO" id="GO:0120539">
    <property type="term" value="F:4-hydroxy-3-methoxy-5-polyprenylbenzoate decarboxylase activity"/>
    <property type="evidence" value="ECO:0007669"/>
    <property type="project" value="UniProtKB-EC"/>
</dbReference>
<feature type="binding site" evidence="7">
    <location>
        <position position="176"/>
    </location>
    <ligand>
        <name>Zn(2+)</name>
        <dbReference type="ChEBI" id="CHEBI:29105"/>
    </ligand>
</feature>
<proteinExistence type="inferred from homology"/>
<keyword evidence="5 7" id="KW-0456">Lyase</keyword>
<keyword evidence="8" id="KW-0830">Ubiquinone</keyword>
<evidence type="ECO:0000256" key="6">
    <source>
        <dbReference type="ARBA" id="ARBA00081568"/>
    </source>
</evidence>
<evidence type="ECO:0000256" key="3">
    <source>
        <dbReference type="ARBA" id="ARBA00023128"/>
    </source>
</evidence>
<keyword evidence="9" id="KW-1185">Reference proteome</keyword>
<dbReference type="AlphaFoldDB" id="A0A8H6RYF2"/>
<feature type="binding site" evidence="7">
    <location>
        <position position="160"/>
    </location>
    <ligand>
        <name>Zn(2+)</name>
        <dbReference type="ChEBI" id="CHEBI:29105"/>
    </ligand>
</feature>
<dbReference type="PANTHER" id="PTHR12922">
    <property type="entry name" value="UBIQUINONE BIOSYNTHESIS PROTEIN"/>
    <property type="match status" value="1"/>
</dbReference>
<reference evidence="8" key="1">
    <citation type="submission" date="2020-05" db="EMBL/GenBank/DDBJ databases">
        <title>Mycena genomes resolve the evolution of fungal bioluminescence.</title>
        <authorList>
            <person name="Tsai I.J."/>
        </authorList>
    </citation>
    <scope>NUCLEOTIDE SEQUENCE</scope>
    <source>
        <strain evidence="8">110903Hualien_Pintung</strain>
    </source>
</reference>
<feature type="binding site" evidence="7">
    <location>
        <position position="161"/>
    </location>
    <ligand>
        <name>Zn(2+)</name>
        <dbReference type="ChEBI" id="CHEBI:29105"/>
    </ligand>
</feature>
<comment type="cofactor">
    <cofactor evidence="7">
        <name>Zn(2+)</name>
        <dbReference type="ChEBI" id="CHEBI:29105"/>
    </cofactor>
</comment>
<evidence type="ECO:0000313" key="8">
    <source>
        <dbReference type="EMBL" id="KAF7289624.1"/>
    </source>
</evidence>
<evidence type="ECO:0000256" key="5">
    <source>
        <dbReference type="ARBA" id="ARBA00023239"/>
    </source>
</evidence>
<keyword evidence="2 7" id="KW-0999">Mitochondrion inner membrane</keyword>
<dbReference type="OrthoDB" id="4249at2759"/>
<accession>A0A8H6RYF2</accession>
<gene>
    <name evidence="7" type="primary">COQ4</name>
    <name evidence="8" type="ORF">HMN09_01324600</name>
</gene>
<keyword evidence="7" id="KW-0479">Metal-binding</keyword>
<name>A0A8H6RYF2_MYCCL</name>
<comment type="function">
    <text evidence="7">Lyase that catalyzes the C1-decarboxylation of 4-hydroxy-3-methoxy-5-(all-trans-polyprenyl)benzoic acid into 2-methoxy-6-(all-trans-polyprenyl)phenol during ubiquinone biosynthesis.</text>
</comment>
<dbReference type="GO" id="GO:0008270">
    <property type="term" value="F:zinc ion binding"/>
    <property type="evidence" value="ECO:0007669"/>
    <property type="project" value="UniProtKB-UniRule"/>
</dbReference>
<comment type="caution">
    <text evidence="8">The sequence shown here is derived from an EMBL/GenBank/DDBJ whole genome shotgun (WGS) entry which is preliminary data.</text>
</comment>
<dbReference type="UniPathway" id="UPA00232"/>
<comment type="subunit">
    <text evidence="7">Component of a multi-subunit COQ enzyme complex, composed of at least COQ3, COQ4, COQ5, COQ6, COQ7 and COQ9.</text>
</comment>
<dbReference type="Proteomes" id="UP000613580">
    <property type="component" value="Unassembled WGS sequence"/>
</dbReference>
<evidence type="ECO:0000256" key="2">
    <source>
        <dbReference type="ARBA" id="ARBA00022792"/>
    </source>
</evidence>
<dbReference type="GO" id="GO:0031314">
    <property type="term" value="C:extrinsic component of mitochondrial inner membrane"/>
    <property type="evidence" value="ECO:0007669"/>
    <property type="project" value="UniProtKB-UniRule"/>
</dbReference>
<comment type="catalytic activity">
    <reaction evidence="7">
        <text>a 4-hydroxy-3-methoxy-5-(all-trans-polyprenyl)benzoate + H(+) = a 2-methoxy-6-(all-trans-polyprenyl)phenol + CO2</text>
        <dbReference type="Rhea" id="RHEA:81179"/>
        <dbReference type="Rhea" id="RHEA-COMP:9551"/>
        <dbReference type="Rhea" id="RHEA-COMP:10931"/>
        <dbReference type="ChEBI" id="CHEBI:15378"/>
        <dbReference type="ChEBI" id="CHEBI:16526"/>
        <dbReference type="ChEBI" id="CHEBI:62731"/>
        <dbReference type="ChEBI" id="CHEBI:84443"/>
        <dbReference type="EC" id="4.1.1.130"/>
    </reaction>
</comment>
<comment type="subcellular location">
    <subcellularLocation>
        <location evidence="7">Mitochondrion inner membrane</location>
        <topology evidence="7">Peripheral membrane protein</topology>
        <orientation evidence="7">Matrix side</orientation>
    </subcellularLocation>
</comment>
<dbReference type="EMBL" id="JACAZE010000028">
    <property type="protein sequence ID" value="KAF7289624.1"/>
    <property type="molecule type" value="Genomic_DNA"/>
</dbReference>
<dbReference type="InterPro" id="IPR027540">
    <property type="entry name" value="Coq4_euk"/>
</dbReference>
<keyword evidence="4 7" id="KW-0472">Membrane</keyword>
<keyword evidence="7" id="KW-0862">Zinc</keyword>
<dbReference type="InterPro" id="IPR007715">
    <property type="entry name" value="Coq4"/>
</dbReference>
<evidence type="ECO:0000256" key="1">
    <source>
        <dbReference type="ARBA" id="ARBA00022688"/>
    </source>
</evidence>